<keyword evidence="14" id="KW-1185">Reference proteome</keyword>
<dbReference type="KEGG" id="mtun:MTUNDRAET4_2432"/>
<evidence type="ECO:0000256" key="5">
    <source>
        <dbReference type="ARBA" id="ARBA00022692"/>
    </source>
</evidence>
<sequence length="224" mass="25077">MSSGTSSRGLIELSLTVEQRPVGGAGKRGLDIFLATIGLILLSPILLLCAITILAVSRDKILFRHRRLGLHGESFDCLKFQTMVRDGDRVLRDYLETHPEARAEWESTRKLRNDPRVTAFGKVLRKTSVDELPQLINVLKGEMSIIGPRPIVEQELTKYGVRRQAYLICRPGITGLWQISGRSNTTYRRRVACDACYAKHWSLALDAQILIRTLPVVFGSSGAY</sequence>
<evidence type="ECO:0000259" key="10">
    <source>
        <dbReference type="Pfam" id="PF02397"/>
    </source>
</evidence>
<keyword evidence="8" id="KW-0270">Exopolysaccharide synthesis</keyword>
<dbReference type="PANTHER" id="PTHR30576">
    <property type="entry name" value="COLANIC BIOSYNTHESIS UDP-GLUCOSE LIPID CARRIER TRANSFERASE"/>
    <property type="match status" value="1"/>
</dbReference>
<dbReference type="AlphaFoldDB" id="A0A4U8Z1X0"/>
<dbReference type="GO" id="GO:0000271">
    <property type="term" value="P:polysaccharide biosynthetic process"/>
    <property type="evidence" value="ECO:0007669"/>
    <property type="project" value="UniProtKB-KW"/>
</dbReference>
<dbReference type="OrthoDB" id="9808602at2"/>
<dbReference type="PANTHER" id="PTHR30576:SF4">
    <property type="entry name" value="UNDECAPRENYL-PHOSPHATE GALACTOSE PHOSPHOTRANSFERASE"/>
    <property type="match status" value="1"/>
</dbReference>
<evidence type="ECO:0000256" key="3">
    <source>
        <dbReference type="ARBA" id="ARBA00022475"/>
    </source>
</evidence>
<protein>
    <submittedName>
        <fullName evidence="11">Exopolysaccharide production protein ExoY</fullName>
    </submittedName>
</protein>
<feature type="domain" description="Bacterial sugar transferase" evidence="10">
    <location>
        <begin position="27"/>
        <end position="218"/>
    </location>
</feature>
<evidence type="ECO:0000256" key="2">
    <source>
        <dbReference type="ARBA" id="ARBA00006464"/>
    </source>
</evidence>
<keyword evidence="3" id="KW-1003">Cell membrane</keyword>
<dbReference type="InterPro" id="IPR003362">
    <property type="entry name" value="Bact_transf"/>
</dbReference>
<evidence type="ECO:0000256" key="9">
    <source>
        <dbReference type="SAM" id="Phobius"/>
    </source>
</evidence>
<reference evidence="12 14" key="2">
    <citation type="submission" date="2019-05" db="EMBL/GenBank/DDBJ databases">
        <authorList>
            <person name="Farhan Ul Haque M."/>
        </authorList>
    </citation>
    <scope>NUCLEOTIDE SEQUENCE [LARGE SCALE GENOMIC DNA]</scope>
    <source>
        <strain evidence="12">2</strain>
    </source>
</reference>
<evidence type="ECO:0000256" key="6">
    <source>
        <dbReference type="ARBA" id="ARBA00022989"/>
    </source>
</evidence>
<dbReference type="EMBL" id="CABFMQ020000001">
    <property type="protein sequence ID" value="VTZ48406.1"/>
    <property type="molecule type" value="Genomic_DNA"/>
</dbReference>
<dbReference type="EMBL" id="LR536450">
    <property type="protein sequence ID" value="VFU09319.1"/>
    <property type="molecule type" value="Genomic_DNA"/>
</dbReference>
<dbReference type="GO" id="GO:0016780">
    <property type="term" value="F:phosphotransferase activity, for other substituted phosphate groups"/>
    <property type="evidence" value="ECO:0007669"/>
    <property type="project" value="TreeGrafter"/>
</dbReference>
<evidence type="ECO:0000256" key="8">
    <source>
        <dbReference type="ARBA" id="ARBA00023169"/>
    </source>
</evidence>
<evidence type="ECO:0000313" key="11">
    <source>
        <dbReference type="EMBL" id="VFU09319.1"/>
    </source>
</evidence>
<dbReference type="Pfam" id="PF02397">
    <property type="entry name" value="Bac_transf"/>
    <property type="match status" value="1"/>
</dbReference>
<proteinExistence type="inferred from homology"/>
<organism evidence="11 13">
    <name type="scientific">Methylocella tundrae</name>
    <dbReference type="NCBI Taxonomy" id="227605"/>
    <lineage>
        <taxon>Bacteria</taxon>
        <taxon>Pseudomonadati</taxon>
        <taxon>Pseudomonadota</taxon>
        <taxon>Alphaproteobacteria</taxon>
        <taxon>Hyphomicrobiales</taxon>
        <taxon>Beijerinckiaceae</taxon>
        <taxon>Methylocella</taxon>
    </lineage>
</organism>
<feature type="transmembrane region" description="Helical" evidence="9">
    <location>
        <begin position="32"/>
        <end position="57"/>
    </location>
</feature>
<keyword evidence="7 9" id="KW-0472">Membrane</keyword>
<evidence type="ECO:0000256" key="1">
    <source>
        <dbReference type="ARBA" id="ARBA00004236"/>
    </source>
</evidence>
<comment type="subcellular location">
    <subcellularLocation>
        <location evidence="1">Cell membrane</location>
    </subcellularLocation>
</comment>
<keyword evidence="6 9" id="KW-1133">Transmembrane helix</keyword>
<keyword evidence="4" id="KW-0808">Transferase</keyword>
<evidence type="ECO:0000256" key="4">
    <source>
        <dbReference type="ARBA" id="ARBA00022679"/>
    </source>
</evidence>
<comment type="similarity">
    <text evidence="2">Belongs to the bacterial sugar transferase family.</text>
</comment>
<evidence type="ECO:0000313" key="12">
    <source>
        <dbReference type="EMBL" id="VTZ48406.1"/>
    </source>
</evidence>
<evidence type="ECO:0000313" key="13">
    <source>
        <dbReference type="Proteomes" id="UP000294360"/>
    </source>
</evidence>
<dbReference type="GO" id="GO:0005886">
    <property type="term" value="C:plasma membrane"/>
    <property type="evidence" value="ECO:0007669"/>
    <property type="project" value="UniProtKB-SubCell"/>
</dbReference>
<gene>
    <name evidence="11" type="primary">exoY</name>
    <name evidence="12" type="ORF">MPC4_10356</name>
    <name evidence="11" type="ORF">MTUNDRAET4_2432</name>
</gene>
<evidence type="ECO:0000313" key="14">
    <source>
        <dbReference type="Proteomes" id="UP000485880"/>
    </source>
</evidence>
<reference evidence="11 13" key="1">
    <citation type="submission" date="2019-03" db="EMBL/GenBank/DDBJ databases">
        <authorList>
            <person name="Kox A.R. M."/>
        </authorList>
    </citation>
    <scope>NUCLEOTIDE SEQUENCE [LARGE SCALE GENOMIC DNA]</scope>
    <source>
        <strain evidence="11">MTUNDRAET4 annotated genome</strain>
    </source>
</reference>
<dbReference type="Proteomes" id="UP000294360">
    <property type="component" value="Chromosome"/>
</dbReference>
<name>A0A4U8Z1X0_METTU</name>
<dbReference type="Proteomes" id="UP000485880">
    <property type="component" value="Unassembled WGS sequence"/>
</dbReference>
<evidence type="ECO:0000256" key="7">
    <source>
        <dbReference type="ARBA" id="ARBA00023136"/>
    </source>
</evidence>
<keyword evidence="5 9" id="KW-0812">Transmembrane</keyword>
<accession>A0A4U8Z1X0</accession>